<dbReference type="SUPFAM" id="SSF57716">
    <property type="entry name" value="Glucocorticoid receptor-like (DNA-binding domain)"/>
    <property type="match status" value="1"/>
</dbReference>
<keyword evidence="5 14" id="KW-0863">Zinc-finger</keyword>
<dbReference type="Pfam" id="PF01149">
    <property type="entry name" value="Fapy_DNA_glyco"/>
    <property type="match status" value="1"/>
</dbReference>
<dbReference type="SUPFAM" id="SSF46946">
    <property type="entry name" value="S13-like H2TH domain"/>
    <property type="match status" value="1"/>
</dbReference>
<dbReference type="PROSITE" id="PS51066">
    <property type="entry name" value="ZF_FPG_2"/>
    <property type="match status" value="1"/>
</dbReference>
<protein>
    <recommendedName>
        <fullName evidence="2">DNA-(apurinic or apyrimidinic site) lyase</fullName>
        <ecNumber evidence="2">4.2.99.18</ecNumber>
    </recommendedName>
</protein>
<dbReference type="OrthoDB" id="9800855at2"/>
<feature type="domain" description="Formamidopyrimidine-DNA glycosylase catalytic" evidence="16">
    <location>
        <begin position="2"/>
        <end position="115"/>
    </location>
</feature>
<dbReference type="Gene3D" id="3.20.190.10">
    <property type="entry name" value="MutM-like, N-terminal"/>
    <property type="match status" value="1"/>
</dbReference>
<evidence type="ECO:0000256" key="10">
    <source>
        <dbReference type="ARBA" id="ARBA00023239"/>
    </source>
</evidence>
<organism evidence="17 18">
    <name type="scientific">Thiohalocapsa marina</name>
    <dbReference type="NCBI Taxonomy" id="424902"/>
    <lineage>
        <taxon>Bacteria</taxon>
        <taxon>Pseudomonadati</taxon>
        <taxon>Pseudomonadota</taxon>
        <taxon>Gammaproteobacteria</taxon>
        <taxon>Chromatiales</taxon>
        <taxon>Chromatiaceae</taxon>
        <taxon>Thiohalocapsa</taxon>
    </lineage>
</organism>
<evidence type="ECO:0000256" key="3">
    <source>
        <dbReference type="ARBA" id="ARBA00022723"/>
    </source>
</evidence>
<dbReference type="InterPro" id="IPR012319">
    <property type="entry name" value="FPG_cat"/>
</dbReference>
<dbReference type="Pfam" id="PF06831">
    <property type="entry name" value="H2TH"/>
    <property type="match status" value="1"/>
</dbReference>
<dbReference type="PANTHER" id="PTHR42697:SF1">
    <property type="entry name" value="ENDONUCLEASE 8"/>
    <property type="match status" value="1"/>
</dbReference>
<dbReference type="AlphaFoldDB" id="A0A5M8FHW0"/>
<comment type="caution">
    <text evidence="17">The sequence shown here is derived from an EMBL/GenBank/DDBJ whole genome shotgun (WGS) entry which is preliminary data.</text>
</comment>
<dbReference type="InterPro" id="IPR000214">
    <property type="entry name" value="Znf_DNA_glyclase/AP_lyase"/>
</dbReference>
<keyword evidence="6" id="KW-0378">Hydrolase</keyword>
<dbReference type="Proteomes" id="UP000322981">
    <property type="component" value="Unassembled WGS sequence"/>
</dbReference>
<evidence type="ECO:0000256" key="13">
    <source>
        <dbReference type="ARBA" id="ARBA00044632"/>
    </source>
</evidence>
<feature type="domain" description="FPG-type" evidence="15">
    <location>
        <begin position="225"/>
        <end position="261"/>
    </location>
</feature>
<evidence type="ECO:0000256" key="8">
    <source>
        <dbReference type="ARBA" id="ARBA00023125"/>
    </source>
</evidence>
<comment type="similarity">
    <text evidence="1">Belongs to the FPG family.</text>
</comment>
<keyword evidence="7" id="KW-0862">Zinc</keyword>
<comment type="catalytic activity">
    <reaction evidence="13">
        <text>2'-deoxyribonucleotide-(2'-deoxyribose 5'-phosphate)-2'-deoxyribonucleotide-DNA = a 3'-end 2'-deoxyribonucleotide-(2,3-dehydro-2,3-deoxyribose 5'-phosphate)-DNA + a 5'-end 5'-phospho-2'-deoxyribonucleoside-DNA + H(+)</text>
        <dbReference type="Rhea" id="RHEA:66592"/>
        <dbReference type="Rhea" id="RHEA-COMP:13180"/>
        <dbReference type="Rhea" id="RHEA-COMP:16897"/>
        <dbReference type="Rhea" id="RHEA-COMP:17067"/>
        <dbReference type="ChEBI" id="CHEBI:15378"/>
        <dbReference type="ChEBI" id="CHEBI:136412"/>
        <dbReference type="ChEBI" id="CHEBI:157695"/>
        <dbReference type="ChEBI" id="CHEBI:167181"/>
        <dbReference type="EC" id="4.2.99.18"/>
    </reaction>
</comment>
<keyword evidence="3" id="KW-0479">Metal-binding</keyword>
<dbReference type="GO" id="GO:0140078">
    <property type="term" value="F:class I DNA-(apurinic or apyrimidinic site) endonuclease activity"/>
    <property type="evidence" value="ECO:0007669"/>
    <property type="project" value="UniProtKB-EC"/>
</dbReference>
<evidence type="ECO:0000259" key="16">
    <source>
        <dbReference type="PROSITE" id="PS51068"/>
    </source>
</evidence>
<evidence type="ECO:0000313" key="17">
    <source>
        <dbReference type="EMBL" id="KAA6184327.1"/>
    </source>
</evidence>
<dbReference type="GO" id="GO:0008270">
    <property type="term" value="F:zinc ion binding"/>
    <property type="evidence" value="ECO:0007669"/>
    <property type="project" value="UniProtKB-KW"/>
</dbReference>
<keyword evidence="10" id="KW-0456">Lyase</keyword>
<keyword evidence="18" id="KW-1185">Reference proteome</keyword>
<keyword evidence="12" id="KW-0326">Glycosidase</keyword>
<dbReference type="EC" id="4.2.99.18" evidence="2"/>
<name>A0A5M8FHW0_9GAMM</name>
<reference evidence="17 18" key="1">
    <citation type="submission" date="2019-09" db="EMBL/GenBank/DDBJ databases">
        <title>Whole-genome sequence of the purple sulfur bacterium Thiohalocapsa marina DSM 19078.</title>
        <authorList>
            <person name="Kyndt J.A."/>
            <person name="Meyer T.E."/>
        </authorList>
    </citation>
    <scope>NUCLEOTIDE SEQUENCE [LARGE SCALE GENOMIC DNA]</scope>
    <source>
        <strain evidence="17 18">DSM 19078</strain>
    </source>
</reference>
<dbReference type="PANTHER" id="PTHR42697">
    <property type="entry name" value="ENDONUCLEASE 8"/>
    <property type="match status" value="1"/>
</dbReference>
<dbReference type="GO" id="GO:0000703">
    <property type="term" value="F:oxidized pyrimidine nucleobase lesion DNA N-glycosylase activity"/>
    <property type="evidence" value="ECO:0007669"/>
    <property type="project" value="TreeGrafter"/>
</dbReference>
<dbReference type="RefSeq" id="WP_150093799.1">
    <property type="nucleotide sequence ID" value="NZ_JBFUOH010000077.1"/>
</dbReference>
<keyword evidence="4" id="KW-0227">DNA damage</keyword>
<evidence type="ECO:0000256" key="2">
    <source>
        <dbReference type="ARBA" id="ARBA00012720"/>
    </source>
</evidence>
<evidence type="ECO:0000256" key="4">
    <source>
        <dbReference type="ARBA" id="ARBA00022763"/>
    </source>
</evidence>
<evidence type="ECO:0000313" key="18">
    <source>
        <dbReference type="Proteomes" id="UP000322981"/>
    </source>
</evidence>
<dbReference type="Gene3D" id="1.10.8.50">
    <property type="match status" value="1"/>
</dbReference>
<evidence type="ECO:0000256" key="1">
    <source>
        <dbReference type="ARBA" id="ARBA00009409"/>
    </source>
</evidence>
<evidence type="ECO:0000256" key="6">
    <source>
        <dbReference type="ARBA" id="ARBA00022801"/>
    </source>
</evidence>
<dbReference type="PROSITE" id="PS01242">
    <property type="entry name" value="ZF_FPG_1"/>
    <property type="match status" value="1"/>
</dbReference>
<accession>A0A5M8FHW0</accession>
<evidence type="ECO:0000256" key="5">
    <source>
        <dbReference type="ARBA" id="ARBA00022771"/>
    </source>
</evidence>
<keyword evidence="9" id="KW-0234">DNA repair</keyword>
<evidence type="ECO:0000256" key="14">
    <source>
        <dbReference type="PROSITE-ProRule" id="PRU00391"/>
    </source>
</evidence>
<keyword evidence="11" id="KW-0511">Multifunctional enzyme</keyword>
<dbReference type="SMART" id="SM01232">
    <property type="entry name" value="H2TH"/>
    <property type="match status" value="1"/>
</dbReference>
<dbReference type="InterPro" id="IPR035937">
    <property type="entry name" value="FPG_N"/>
</dbReference>
<dbReference type="GO" id="GO:0003684">
    <property type="term" value="F:damaged DNA binding"/>
    <property type="evidence" value="ECO:0007669"/>
    <property type="project" value="InterPro"/>
</dbReference>
<dbReference type="SMART" id="SM00898">
    <property type="entry name" value="Fapy_DNA_glyco"/>
    <property type="match status" value="1"/>
</dbReference>
<dbReference type="PROSITE" id="PS51068">
    <property type="entry name" value="FPG_CAT"/>
    <property type="match status" value="1"/>
</dbReference>
<evidence type="ECO:0000256" key="9">
    <source>
        <dbReference type="ARBA" id="ARBA00023204"/>
    </source>
</evidence>
<evidence type="ECO:0000256" key="7">
    <source>
        <dbReference type="ARBA" id="ARBA00022833"/>
    </source>
</evidence>
<evidence type="ECO:0000259" key="15">
    <source>
        <dbReference type="PROSITE" id="PS51066"/>
    </source>
</evidence>
<dbReference type="EMBL" id="VWXX01000021">
    <property type="protein sequence ID" value="KAA6184327.1"/>
    <property type="molecule type" value="Genomic_DNA"/>
</dbReference>
<sequence>MPEGDTIHKLAVYLDAELNGKEVTGVRLQPRFGPSCGPRRVSGVGSEGKHLFVTFDDGVELRSHLGMYGSWHRYRPSQPWKRPARQASIVIRTGQADYVCFNAKEVQWLRRQGFERADLGNRLGPDLIRDPFDPDALASRIAALLSPDAAIVDVLLDQRIAAGIGNVYKSEVLFLQGHSPHLRLKELTAEQVTALYRCAAEHLGNNLGGGPRTTRRTLDGRGRLWVYGRFDRPCLRCGTPIRRAYLGTHRRSTYWCPGCQSASAMR</sequence>
<gene>
    <name evidence="17" type="ORF">F2Q65_12755</name>
</gene>
<proteinExistence type="inferred from homology"/>
<dbReference type="SUPFAM" id="SSF81624">
    <property type="entry name" value="N-terminal domain of MutM-like DNA repair proteins"/>
    <property type="match status" value="1"/>
</dbReference>
<dbReference type="GO" id="GO:0006284">
    <property type="term" value="P:base-excision repair"/>
    <property type="evidence" value="ECO:0007669"/>
    <property type="project" value="InterPro"/>
</dbReference>
<keyword evidence="8" id="KW-0238">DNA-binding</keyword>
<evidence type="ECO:0000256" key="12">
    <source>
        <dbReference type="ARBA" id="ARBA00023295"/>
    </source>
</evidence>
<dbReference type="InterPro" id="IPR015887">
    <property type="entry name" value="DNA_glyclase_Znf_dom_DNA_BS"/>
</dbReference>
<dbReference type="InterPro" id="IPR015886">
    <property type="entry name" value="H2TH_FPG"/>
</dbReference>
<evidence type="ECO:0000256" key="11">
    <source>
        <dbReference type="ARBA" id="ARBA00023268"/>
    </source>
</evidence>
<dbReference type="InterPro" id="IPR010979">
    <property type="entry name" value="Ribosomal_uS13-like_H2TH"/>
</dbReference>